<dbReference type="InterPro" id="IPR003265">
    <property type="entry name" value="HhH-GPD_domain"/>
</dbReference>
<evidence type="ECO:0000259" key="5">
    <source>
        <dbReference type="SMART" id="SM00478"/>
    </source>
</evidence>
<evidence type="ECO:0000313" key="8">
    <source>
        <dbReference type="Proteomes" id="UP000236642"/>
    </source>
</evidence>
<dbReference type="Pfam" id="PF00730">
    <property type="entry name" value="HhH-GPD"/>
    <property type="match status" value="1"/>
</dbReference>
<dbReference type="EC" id="3.2.2.21" evidence="2"/>
<dbReference type="InterPro" id="IPR023170">
    <property type="entry name" value="HhH_base_excis_C"/>
</dbReference>
<dbReference type="GO" id="GO:0008725">
    <property type="term" value="F:DNA-3-methyladenine glycosylase activity"/>
    <property type="evidence" value="ECO:0007669"/>
    <property type="project" value="TreeGrafter"/>
</dbReference>
<dbReference type="CDD" id="cd00056">
    <property type="entry name" value="ENDO3c"/>
    <property type="match status" value="1"/>
</dbReference>
<evidence type="ECO:0000256" key="3">
    <source>
        <dbReference type="ARBA" id="ARBA00022763"/>
    </source>
</evidence>
<comment type="caution">
    <text evidence="7">The sequence shown here is derived from an EMBL/GenBank/DDBJ whole genome shotgun (WGS) entry which is preliminary data.</text>
</comment>
<evidence type="ECO:0000256" key="2">
    <source>
        <dbReference type="ARBA" id="ARBA00012000"/>
    </source>
</evidence>
<dbReference type="EMBL" id="BEHY01000002">
    <property type="protein sequence ID" value="GBD07987.1"/>
    <property type="molecule type" value="Genomic_DNA"/>
</dbReference>
<dbReference type="PANTHER" id="PTHR43003">
    <property type="entry name" value="DNA-3-METHYLADENINE GLYCOSYLASE"/>
    <property type="match status" value="1"/>
</dbReference>
<comment type="catalytic activity">
    <reaction evidence="1">
        <text>Hydrolysis of alkylated DNA, releasing 3-methyladenine, 3-methylguanine, 7-methylguanine and 7-methyladenine.</text>
        <dbReference type="EC" id="3.2.2.21"/>
    </reaction>
</comment>
<dbReference type="Proteomes" id="UP000236642">
    <property type="component" value="Unassembled WGS sequence"/>
</dbReference>
<dbReference type="GO" id="GO:0043916">
    <property type="term" value="F:DNA-7-methylguanine glycosylase activity"/>
    <property type="evidence" value="ECO:0007669"/>
    <property type="project" value="TreeGrafter"/>
</dbReference>
<dbReference type="AlphaFoldDB" id="A0A2H5Y3H8"/>
<dbReference type="SMART" id="SM01009">
    <property type="entry name" value="AlkA_N"/>
    <property type="match status" value="1"/>
</dbReference>
<dbReference type="SUPFAM" id="SSF48150">
    <property type="entry name" value="DNA-glycosylase"/>
    <property type="match status" value="1"/>
</dbReference>
<dbReference type="Gene3D" id="1.10.1670.10">
    <property type="entry name" value="Helix-hairpin-Helix base-excision DNA repair enzymes (C-terminal)"/>
    <property type="match status" value="1"/>
</dbReference>
<reference evidence="8" key="1">
    <citation type="submission" date="2017-09" db="EMBL/GenBank/DDBJ databases">
        <title>Metaegenomics of thermophilic ammonia-oxidizing enrichment culture.</title>
        <authorList>
            <person name="Kato S."/>
            <person name="Suzuki K."/>
        </authorList>
    </citation>
    <scope>NUCLEOTIDE SEQUENCE [LARGE SCALE GENOMIC DNA]</scope>
</reference>
<dbReference type="GO" id="GO:0006285">
    <property type="term" value="P:base-excision repair, AP site formation"/>
    <property type="evidence" value="ECO:0007669"/>
    <property type="project" value="TreeGrafter"/>
</dbReference>
<dbReference type="InterPro" id="IPR051912">
    <property type="entry name" value="Alkylbase_DNA_Glycosylase/TA"/>
</dbReference>
<proteinExistence type="predicted"/>
<dbReference type="InterPro" id="IPR037046">
    <property type="entry name" value="AlkA_N_sf"/>
</dbReference>
<keyword evidence="4" id="KW-0234">DNA repair</keyword>
<name>A0A2H5Y3H8_9CHLR</name>
<evidence type="ECO:0000256" key="4">
    <source>
        <dbReference type="ARBA" id="ARBA00023204"/>
    </source>
</evidence>
<evidence type="ECO:0000259" key="6">
    <source>
        <dbReference type="SMART" id="SM01009"/>
    </source>
</evidence>
<feature type="domain" description="DNA-3-methyladenine glycosylase AlkA N-terminal" evidence="6">
    <location>
        <begin position="5"/>
        <end position="126"/>
    </location>
</feature>
<protein>
    <recommendedName>
        <fullName evidence="2">DNA-3-methyladenine glycosylase II</fullName>
        <ecNumber evidence="2">3.2.2.21</ecNumber>
    </recommendedName>
</protein>
<keyword evidence="7" id="KW-0378">Hydrolase</keyword>
<evidence type="ECO:0000256" key="1">
    <source>
        <dbReference type="ARBA" id="ARBA00000086"/>
    </source>
</evidence>
<dbReference type="Pfam" id="PF06029">
    <property type="entry name" value="AlkA_N"/>
    <property type="match status" value="1"/>
</dbReference>
<dbReference type="GO" id="GO:0006307">
    <property type="term" value="P:DNA alkylation repair"/>
    <property type="evidence" value="ECO:0007669"/>
    <property type="project" value="TreeGrafter"/>
</dbReference>
<dbReference type="GO" id="GO:0005737">
    <property type="term" value="C:cytoplasm"/>
    <property type="evidence" value="ECO:0007669"/>
    <property type="project" value="TreeGrafter"/>
</dbReference>
<dbReference type="GO" id="GO:0032993">
    <property type="term" value="C:protein-DNA complex"/>
    <property type="evidence" value="ECO:0007669"/>
    <property type="project" value="TreeGrafter"/>
</dbReference>
<keyword evidence="3" id="KW-0227">DNA damage</keyword>
<dbReference type="InterPro" id="IPR011257">
    <property type="entry name" value="DNA_glycosylase"/>
</dbReference>
<dbReference type="InterPro" id="IPR010316">
    <property type="entry name" value="AlkA_N"/>
</dbReference>
<organism evidence="7 8">
    <name type="scientific">Candidatus Thermoflexus japonica</name>
    <dbReference type="NCBI Taxonomy" id="2035417"/>
    <lineage>
        <taxon>Bacteria</taxon>
        <taxon>Bacillati</taxon>
        <taxon>Chloroflexota</taxon>
        <taxon>Thermoflexia</taxon>
        <taxon>Thermoflexales</taxon>
        <taxon>Thermoflexaceae</taxon>
        <taxon>Thermoflexus</taxon>
    </lineage>
</organism>
<sequence>MPERSLILRPLPPFRLDLTVWALRRRPENRIDRWDGRTYCRTLVIAGHPVWIAVTEERAPGAPRLRVTMRAPVLPAQAEERVRQTLERLLGLRVDLRPFYRQLGGDPRLGPLIVRFKGLKPPRFPDLFETLVNAIACQQITLTQGIHLLNRLAQAFGRRVKDHPEAPPAFPKPEDLAGRDPEALRALGFSRQKAQAILNLAEEVVSGAVDLEAWEDLEDAEAIARLRALRGIGRWSAEYALLRGMGRLHIFPGDDVGARNHLQRWLGRRRPLDYAGVQRALAPWRPYAGLVYFHLLLKKLEEQGFLQKTTC</sequence>
<feature type="domain" description="HhH-GPD" evidence="5">
    <location>
        <begin position="136"/>
        <end position="300"/>
    </location>
</feature>
<gene>
    <name evidence="7" type="primary">alkA</name>
    <name evidence="7" type="ORF">HRbin22_00213</name>
</gene>
<evidence type="ECO:0000313" key="7">
    <source>
        <dbReference type="EMBL" id="GBD07987.1"/>
    </source>
</evidence>
<dbReference type="Gene3D" id="3.30.310.20">
    <property type="entry name" value="DNA-3-methyladenine glycosylase AlkA, N-terminal domain"/>
    <property type="match status" value="1"/>
</dbReference>
<dbReference type="SMART" id="SM00478">
    <property type="entry name" value="ENDO3c"/>
    <property type="match status" value="1"/>
</dbReference>
<dbReference type="GO" id="GO:0032131">
    <property type="term" value="F:alkylated DNA binding"/>
    <property type="evidence" value="ECO:0007669"/>
    <property type="project" value="TreeGrafter"/>
</dbReference>
<accession>A0A2H5Y3H8</accession>
<dbReference type="Gene3D" id="1.10.340.30">
    <property type="entry name" value="Hypothetical protein, domain 2"/>
    <property type="match status" value="1"/>
</dbReference>
<dbReference type="PANTHER" id="PTHR43003:SF13">
    <property type="entry name" value="DNA-3-METHYLADENINE GLYCOSYLASE 2"/>
    <property type="match status" value="1"/>
</dbReference>
<keyword evidence="7" id="KW-0326">Glycosidase</keyword>